<dbReference type="PANTHER" id="PTHR21237:SF23">
    <property type="entry name" value="GRPE PROTEIN HOMOLOG, MITOCHONDRIAL"/>
    <property type="match status" value="1"/>
</dbReference>
<comment type="similarity">
    <text evidence="1 4 5">Belongs to the GrpE family.</text>
</comment>
<comment type="caution">
    <text evidence="7">The sequence shown here is derived from an EMBL/GenBank/DDBJ whole genome shotgun (WGS) entry which is preliminary data.</text>
</comment>
<keyword evidence="3 4" id="KW-0143">Chaperone</keyword>
<organism evidence="7 8">
    <name type="scientific">Hirschia litorea</name>
    <dbReference type="NCBI Taxonomy" id="1199156"/>
    <lineage>
        <taxon>Bacteria</taxon>
        <taxon>Pseudomonadati</taxon>
        <taxon>Pseudomonadota</taxon>
        <taxon>Alphaproteobacteria</taxon>
        <taxon>Hyphomonadales</taxon>
        <taxon>Hyphomonadaceae</taxon>
        <taxon>Hirschia</taxon>
    </lineage>
</organism>
<sequence>MSEDTQTPENEPEAVDTQDAAENAQADAAASEAAPEIDEKDARIAELEAERNALKDQLVRNLADMENLRKRTEKQVAESRIYAVEKFASDLLSVSDNMSRALSTITDDAKADLSEQGKGLLAGIEMTQKELHTAFARNGVVAVDAAPGASFDPNFHQAITQVPSDQPSGTVAETFQSGWKIGDRTLRAAMVAVSSGGGAQAKTDTSENA</sequence>
<feature type="compositionally biased region" description="Low complexity" evidence="6">
    <location>
        <begin position="20"/>
        <end position="34"/>
    </location>
</feature>
<evidence type="ECO:0000313" key="8">
    <source>
        <dbReference type="Proteomes" id="UP001596492"/>
    </source>
</evidence>
<evidence type="ECO:0000256" key="6">
    <source>
        <dbReference type="SAM" id="MobiDB-lite"/>
    </source>
</evidence>
<dbReference type="Gene3D" id="3.90.20.20">
    <property type="match status" value="1"/>
</dbReference>
<gene>
    <name evidence="4 7" type="primary">grpE</name>
    <name evidence="7" type="ORF">ACFQS8_12160</name>
</gene>
<proteinExistence type="inferred from homology"/>
<dbReference type="EMBL" id="JBHTBR010000005">
    <property type="protein sequence ID" value="MFC7292376.1"/>
    <property type="molecule type" value="Genomic_DNA"/>
</dbReference>
<dbReference type="SUPFAM" id="SSF58014">
    <property type="entry name" value="Coiled-coil domain of nucleotide exchange factor GrpE"/>
    <property type="match status" value="1"/>
</dbReference>
<evidence type="ECO:0000256" key="5">
    <source>
        <dbReference type="RuleBase" id="RU004478"/>
    </source>
</evidence>
<dbReference type="Gene3D" id="2.30.22.10">
    <property type="entry name" value="Head domain of nucleotide exchange factor GrpE"/>
    <property type="match status" value="1"/>
</dbReference>
<reference evidence="8" key="1">
    <citation type="journal article" date="2019" name="Int. J. Syst. Evol. Microbiol.">
        <title>The Global Catalogue of Microorganisms (GCM) 10K type strain sequencing project: providing services to taxonomists for standard genome sequencing and annotation.</title>
        <authorList>
            <consortium name="The Broad Institute Genomics Platform"/>
            <consortium name="The Broad Institute Genome Sequencing Center for Infectious Disease"/>
            <person name="Wu L."/>
            <person name="Ma J."/>
        </authorList>
    </citation>
    <scope>NUCLEOTIDE SEQUENCE [LARGE SCALE GENOMIC DNA]</scope>
    <source>
        <strain evidence="8">CCUG 51308</strain>
    </source>
</reference>
<dbReference type="CDD" id="cd00446">
    <property type="entry name" value="GrpE"/>
    <property type="match status" value="1"/>
</dbReference>
<dbReference type="RefSeq" id="WP_382167758.1">
    <property type="nucleotide sequence ID" value="NZ_JBHTBR010000005.1"/>
</dbReference>
<evidence type="ECO:0000256" key="2">
    <source>
        <dbReference type="ARBA" id="ARBA00023016"/>
    </source>
</evidence>
<dbReference type="PRINTS" id="PR00773">
    <property type="entry name" value="GRPEPROTEIN"/>
</dbReference>
<evidence type="ECO:0000313" key="7">
    <source>
        <dbReference type="EMBL" id="MFC7292376.1"/>
    </source>
</evidence>
<evidence type="ECO:0000256" key="1">
    <source>
        <dbReference type="ARBA" id="ARBA00009054"/>
    </source>
</evidence>
<evidence type="ECO:0000256" key="4">
    <source>
        <dbReference type="HAMAP-Rule" id="MF_01151"/>
    </source>
</evidence>
<name>A0ABW2IND0_9PROT</name>
<protein>
    <recommendedName>
        <fullName evidence="4">Protein GrpE</fullName>
    </recommendedName>
    <alternativeName>
        <fullName evidence="4">HSP-70 cofactor</fullName>
    </alternativeName>
</protein>
<accession>A0ABW2IND0</accession>
<keyword evidence="4" id="KW-0963">Cytoplasm</keyword>
<dbReference type="InterPro" id="IPR000740">
    <property type="entry name" value="GrpE"/>
</dbReference>
<comment type="subcellular location">
    <subcellularLocation>
        <location evidence="4">Cytoplasm</location>
    </subcellularLocation>
</comment>
<dbReference type="NCBIfam" id="NF010738">
    <property type="entry name" value="PRK14140.1"/>
    <property type="match status" value="1"/>
</dbReference>
<evidence type="ECO:0000256" key="3">
    <source>
        <dbReference type="ARBA" id="ARBA00023186"/>
    </source>
</evidence>
<comment type="function">
    <text evidence="4">Participates actively in the response to hyperosmotic and heat shock by preventing the aggregation of stress-denatured proteins, in association with DnaK and GrpE. It is the nucleotide exchange factor for DnaK and may function as a thermosensor. Unfolded proteins bind initially to DnaJ; upon interaction with the DnaJ-bound protein, DnaK hydrolyzes its bound ATP, resulting in the formation of a stable complex. GrpE releases ADP from DnaK; ATP binding to DnaK triggers the release of the substrate protein, thus completing the reaction cycle. Several rounds of ATP-dependent interactions between DnaJ, DnaK and GrpE are required for fully efficient folding.</text>
</comment>
<dbReference type="Proteomes" id="UP001596492">
    <property type="component" value="Unassembled WGS sequence"/>
</dbReference>
<feature type="region of interest" description="Disordered" evidence="6">
    <location>
        <begin position="1"/>
        <end position="41"/>
    </location>
</feature>
<comment type="subunit">
    <text evidence="4">Homodimer.</text>
</comment>
<keyword evidence="2 4" id="KW-0346">Stress response</keyword>
<keyword evidence="8" id="KW-1185">Reference proteome</keyword>
<dbReference type="InterPro" id="IPR009012">
    <property type="entry name" value="GrpE_head"/>
</dbReference>
<dbReference type="HAMAP" id="MF_01151">
    <property type="entry name" value="GrpE"/>
    <property type="match status" value="1"/>
</dbReference>
<dbReference type="Pfam" id="PF01025">
    <property type="entry name" value="GrpE"/>
    <property type="match status" value="1"/>
</dbReference>
<dbReference type="InterPro" id="IPR013805">
    <property type="entry name" value="GrpE_CC"/>
</dbReference>
<dbReference type="SUPFAM" id="SSF51064">
    <property type="entry name" value="Head domain of nucleotide exchange factor GrpE"/>
    <property type="match status" value="1"/>
</dbReference>
<dbReference type="PANTHER" id="PTHR21237">
    <property type="entry name" value="GRPE PROTEIN"/>
    <property type="match status" value="1"/>
</dbReference>